<dbReference type="InterPro" id="IPR036641">
    <property type="entry name" value="HPT_dom_sf"/>
</dbReference>
<dbReference type="Proteomes" id="UP000237222">
    <property type="component" value="Unassembled WGS sequence"/>
</dbReference>
<accession>A0A2S4HKD4</accession>
<proteinExistence type="predicted"/>
<evidence type="ECO:0000313" key="4">
    <source>
        <dbReference type="EMBL" id="POP54443.1"/>
    </source>
</evidence>
<evidence type="ECO:0000259" key="3">
    <source>
        <dbReference type="PROSITE" id="PS50894"/>
    </source>
</evidence>
<protein>
    <recommendedName>
        <fullName evidence="3">HPt domain-containing protein</fullName>
    </recommendedName>
</protein>
<name>A0A2S4HKD4_9GAMM</name>
<dbReference type="GO" id="GO:0000160">
    <property type="term" value="P:phosphorelay signal transduction system"/>
    <property type="evidence" value="ECO:0007669"/>
    <property type="project" value="UniProtKB-KW"/>
</dbReference>
<reference evidence="4" key="1">
    <citation type="submission" date="2018-01" db="EMBL/GenBank/DDBJ databases">
        <authorList>
            <person name="Yu X.-D."/>
        </authorList>
    </citation>
    <scope>NUCLEOTIDE SEQUENCE</scope>
    <source>
        <strain evidence="4">ZX-21</strain>
    </source>
</reference>
<keyword evidence="1" id="KW-0902">Two-component regulatory system</keyword>
<dbReference type="RefSeq" id="WP_103682815.1">
    <property type="nucleotide sequence ID" value="NZ_PQGG01000006.1"/>
</dbReference>
<sequence length="129" mass="14688">MSQNNKHTPESIDAQLAELQKGYISKLSEKLQAIMVLWNTYTANKNDADELHKLYRAVHSVAGTSAMLNITEVHQICAEIELILLQMLNPEADEISDHTKLHQLFSQLQILRSNHDFKAMPINLNEHLS</sequence>
<dbReference type="GO" id="GO:0004672">
    <property type="term" value="F:protein kinase activity"/>
    <property type="evidence" value="ECO:0007669"/>
    <property type="project" value="UniProtKB-ARBA"/>
</dbReference>
<dbReference type="EMBL" id="PQGG01000006">
    <property type="protein sequence ID" value="POP54443.1"/>
    <property type="molecule type" value="Genomic_DNA"/>
</dbReference>
<evidence type="ECO:0000256" key="2">
    <source>
        <dbReference type="PROSITE-ProRule" id="PRU00110"/>
    </source>
</evidence>
<dbReference type="InterPro" id="IPR008207">
    <property type="entry name" value="Sig_transdc_His_kin_Hpt_dom"/>
</dbReference>
<gene>
    <name evidence="4" type="ORF">C0068_01970</name>
</gene>
<dbReference type="SUPFAM" id="SSF47226">
    <property type="entry name" value="Histidine-containing phosphotransfer domain, HPT domain"/>
    <property type="match status" value="1"/>
</dbReference>
<evidence type="ECO:0000256" key="1">
    <source>
        <dbReference type="ARBA" id="ARBA00023012"/>
    </source>
</evidence>
<dbReference type="OrthoDB" id="5740681at2"/>
<evidence type="ECO:0000313" key="5">
    <source>
        <dbReference type="Proteomes" id="UP000237222"/>
    </source>
</evidence>
<keyword evidence="2" id="KW-0597">Phosphoprotein</keyword>
<comment type="caution">
    <text evidence="4">The sequence shown here is derived from an EMBL/GenBank/DDBJ whole genome shotgun (WGS) entry which is preliminary data.</text>
</comment>
<dbReference type="Gene3D" id="1.20.120.160">
    <property type="entry name" value="HPT domain"/>
    <property type="match status" value="1"/>
</dbReference>
<organism evidence="4 5">
    <name type="scientific">Zhongshania marina</name>
    <dbReference type="NCBI Taxonomy" id="2304603"/>
    <lineage>
        <taxon>Bacteria</taxon>
        <taxon>Pseudomonadati</taxon>
        <taxon>Pseudomonadota</taxon>
        <taxon>Gammaproteobacteria</taxon>
        <taxon>Cellvibrionales</taxon>
        <taxon>Spongiibacteraceae</taxon>
        <taxon>Zhongshania</taxon>
    </lineage>
</organism>
<dbReference type="PROSITE" id="PS50894">
    <property type="entry name" value="HPT"/>
    <property type="match status" value="1"/>
</dbReference>
<dbReference type="Pfam" id="PF01627">
    <property type="entry name" value="Hpt"/>
    <property type="match status" value="1"/>
</dbReference>
<feature type="domain" description="HPt" evidence="3">
    <location>
        <begin position="16"/>
        <end position="118"/>
    </location>
</feature>
<dbReference type="AlphaFoldDB" id="A0A2S4HKD4"/>
<feature type="modified residue" description="Phosphohistidine" evidence="2">
    <location>
        <position position="59"/>
    </location>
</feature>